<protein>
    <submittedName>
        <fullName evidence="2">Uncharacterized protein</fullName>
    </submittedName>
</protein>
<comment type="caution">
    <text evidence="2">The sequence shown here is derived from an EMBL/GenBank/DDBJ whole genome shotgun (WGS) entry which is preliminary data.</text>
</comment>
<keyword evidence="1" id="KW-0812">Transmembrane</keyword>
<keyword evidence="1" id="KW-0472">Membrane</keyword>
<gene>
    <name evidence="2" type="ORF">JOD17_002464</name>
</gene>
<evidence type="ECO:0000313" key="3">
    <source>
        <dbReference type="Proteomes" id="UP000741863"/>
    </source>
</evidence>
<keyword evidence="3" id="KW-1185">Reference proteome</keyword>
<dbReference type="RefSeq" id="WP_239575458.1">
    <property type="nucleotide sequence ID" value="NZ_JAFBEC010000006.1"/>
</dbReference>
<organism evidence="2 3">
    <name type="scientific">Geomicrobium sediminis</name>
    <dbReference type="NCBI Taxonomy" id="1347788"/>
    <lineage>
        <taxon>Bacteria</taxon>
        <taxon>Bacillati</taxon>
        <taxon>Bacillota</taxon>
        <taxon>Bacilli</taxon>
        <taxon>Bacillales</taxon>
        <taxon>Geomicrobium</taxon>
    </lineage>
</organism>
<reference evidence="2 3" key="1">
    <citation type="submission" date="2021-01" db="EMBL/GenBank/DDBJ databases">
        <title>Genomic Encyclopedia of Type Strains, Phase IV (KMG-IV): sequencing the most valuable type-strain genomes for metagenomic binning, comparative biology and taxonomic classification.</title>
        <authorList>
            <person name="Goeker M."/>
        </authorList>
    </citation>
    <scope>NUCLEOTIDE SEQUENCE [LARGE SCALE GENOMIC DNA]</scope>
    <source>
        <strain evidence="2 3">DSM 25540</strain>
    </source>
</reference>
<evidence type="ECO:0000256" key="1">
    <source>
        <dbReference type="SAM" id="Phobius"/>
    </source>
</evidence>
<accession>A0ABS2PE74</accession>
<dbReference type="EMBL" id="JAFBEC010000006">
    <property type="protein sequence ID" value="MBM7633370.1"/>
    <property type="molecule type" value="Genomic_DNA"/>
</dbReference>
<feature type="transmembrane region" description="Helical" evidence="1">
    <location>
        <begin position="90"/>
        <end position="109"/>
    </location>
</feature>
<sequence>MRKKIDAARLLTTKDYEEMARQKDPTVQAKHYLLTWMTHVTVFLSVQVLFFGLSGLDIYESANYVTDLDWIGSESYEATPYENQTFHSVSMIWGIILVVDTIVSATYVFQKKR</sequence>
<dbReference type="Proteomes" id="UP000741863">
    <property type="component" value="Unassembled WGS sequence"/>
</dbReference>
<name>A0ABS2PE74_9BACL</name>
<feature type="transmembrane region" description="Helical" evidence="1">
    <location>
        <begin position="31"/>
        <end position="53"/>
    </location>
</feature>
<evidence type="ECO:0000313" key="2">
    <source>
        <dbReference type="EMBL" id="MBM7633370.1"/>
    </source>
</evidence>
<proteinExistence type="predicted"/>
<keyword evidence="1" id="KW-1133">Transmembrane helix</keyword>